<evidence type="ECO:0000313" key="2">
    <source>
        <dbReference type="Proteomes" id="UP000053719"/>
    </source>
</evidence>
<protein>
    <submittedName>
        <fullName evidence="1">Putative glyoxylase family protein (Lactoylglutathione lyase)</fullName>
    </submittedName>
</protein>
<dbReference type="InterPro" id="IPR037523">
    <property type="entry name" value="VOC_core"/>
</dbReference>
<dbReference type="AlphaFoldDB" id="A0A0V8AT07"/>
<dbReference type="Gene3D" id="3.10.180.10">
    <property type="entry name" value="2,3-Dihydroxybiphenyl 1,2-Dioxygenase, domain 1"/>
    <property type="match status" value="1"/>
</dbReference>
<proteinExistence type="predicted"/>
<name>A0A0V8AT07_LACLL</name>
<keyword evidence="1" id="KW-0456">Lyase</keyword>
<accession>A0A0V8AT07</accession>
<evidence type="ECO:0000313" key="1">
    <source>
        <dbReference type="EMBL" id="KSU21584.1"/>
    </source>
</evidence>
<sequence>MHIEHVAIYAEDIEKIKAFYEKYFNVTSSDLYHNQKTSFKSYFLTFDSGSRMEVTTKKFLSNRIAESLGYAHIAIAVGDKQAVDEYAERFVKDGYPLLNGPRTTGDGYYEAVIQDPEGNLIELTTTLDEEHKK</sequence>
<comment type="caution">
    <text evidence="1">The sequence shown here is derived from an EMBL/GenBank/DDBJ whole genome shotgun (WGS) entry which is preliminary data.</text>
</comment>
<dbReference type="PANTHER" id="PTHR36113:SF1">
    <property type="entry name" value="GLYOXALASE_BLEOMYCIN RESISTANCE PROTEIN_DIOXYGENASE"/>
    <property type="match status" value="1"/>
</dbReference>
<dbReference type="EMBL" id="LKLU01000062">
    <property type="protein sequence ID" value="KSU21584.1"/>
    <property type="molecule type" value="Genomic_DNA"/>
</dbReference>
<dbReference type="PATRIC" id="fig|1360.100.peg.1800"/>
<organism evidence="1 2">
    <name type="scientific">Lactococcus lactis subsp. lactis</name>
    <name type="common">Streptococcus lactis</name>
    <dbReference type="NCBI Taxonomy" id="1360"/>
    <lineage>
        <taxon>Bacteria</taxon>
        <taxon>Bacillati</taxon>
        <taxon>Bacillota</taxon>
        <taxon>Bacilli</taxon>
        <taxon>Lactobacillales</taxon>
        <taxon>Streptococcaceae</taxon>
        <taxon>Lactococcus</taxon>
    </lineage>
</organism>
<dbReference type="SUPFAM" id="SSF54593">
    <property type="entry name" value="Glyoxalase/Bleomycin resistance protein/Dihydroxybiphenyl dioxygenase"/>
    <property type="match status" value="1"/>
</dbReference>
<reference evidence="2" key="1">
    <citation type="submission" date="2015-10" db="EMBL/GenBank/DDBJ databases">
        <title>Draft Genome Sequences of 11 Lactococcus lactis subspecies cremoris strains.</title>
        <authorList>
            <person name="Wels M."/>
            <person name="Backus L."/>
            <person name="Boekhorst J."/>
            <person name="Dijkstra A."/>
            <person name="Beerthuizen M."/>
            <person name="Kelly W."/>
            <person name="Siezen R."/>
            <person name="Bachmann H."/>
            <person name="Van Hijum S."/>
        </authorList>
    </citation>
    <scope>NUCLEOTIDE SEQUENCE [LARGE SCALE GENOMIC DNA]</scope>
    <source>
        <strain evidence="2">M20</strain>
    </source>
</reference>
<dbReference type="Proteomes" id="UP000053719">
    <property type="component" value="Unassembled WGS sequence"/>
</dbReference>
<dbReference type="Pfam" id="PF00903">
    <property type="entry name" value="Glyoxalase"/>
    <property type="match status" value="1"/>
</dbReference>
<dbReference type="PANTHER" id="PTHR36113">
    <property type="entry name" value="LYASE, PUTATIVE-RELATED-RELATED"/>
    <property type="match status" value="1"/>
</dbReference>
<gene>
    <name evidence="1" type="ORF">M20_0873</name>
</gene>
<dbReference type="PROSITE" id="PS51819">
    <property type="entry name" value="VOC"/>
    <property type="match status" value="1"/>
</dbReference>
<dbReference type="RefSeq" id="WP_023164227.1">
    <property type="nucleotide sequence ID" value="NZ_CP025500.1"/>
</dbReference>
<dbReference type="InterPro" id="IPR029068">
    <property type="entry name" value="Glyas_Bleomycin-R_OHBP_Dase"/>
</dbReference>
<dbReference type="GO" id="GO:0016829">
    <property type="term" value="F:lyase activity"/>
    <property type="evidence" value="ECO:0007669"/>
    <property type="project" value="UniProtKB-KW"/>
</dbReference>
<dbReference type="InterPro" id="IPR004360">
    <property type="entry name" value="Glyas_Fos-R_dOase_dom"/>
</dbReference>
<dbReference type="InterPro" id="IPR051332">
    <property type="entry name" value="Fosfomycin_Res_Enzymes"/>
</dbReference>